<comment type="caution">
    <text evidence="1">The sequence shown here is derived from an EMBL/GenBank/DDBJ whole genome shotgun (WGS) entry which is preliminary data.</text>
</comment>
<dbReference type="OrthoDB" id="4240327at2"/>
<dbReference type="STRING" id="1428644.BIV57_08000"/>
<evidence type="ECO:0000313" key="2">
    <source>
        <dbReference type="Proteomes" id="UP000243342"/>
    </source>
</evidence>
<protein>
    <submittedName>
        <fullName evidence="1">Uncharacterized protein</fullName>
    </submittedName>
</protein>
<gene>
    <name evidence="1" type="ORF">BIV57_08000</name>
</gene>
<dbReference type="RefSeq" id="WP_071656016.1">
    <property type="nucleotide sequence ID" value="NZ_MLCF01000035.1"/>
</dbReference>
<organism evidence="1 2">
    <name type="scientific">Mangrovactinospora gilvigrisea</name>
    <dbReference type="NCBI Taxonomy" id="1428644"/>
    <lineage>
        <taxon>Bacteria</taxon>
        <taxon>Bacillati</taxon>
        <taxon>Actinomycetota</taxon>
        <taxon>Actinomycetes</taxon>
        <taxon>Kitasatosporales</taxon>
        <taxon>Streptomycetaceae</taxon>
        <taxon>Mangrovactinospora</taxon>
    </lineage>
</organism>
<accession>A0A1J7BX08</accession>
<dbReference type="AlphaFoldDB" id="A0A1J7BX08"/>
<keyword evidence="2" id="KW-1185">Reference proteome</keyword>
<dbReference type="Proteomes" id="UP000243342">
    <property type="component" value="Unassembled WGS sequence"/>
</dbReference>
<dbReference type="EMBL" id="MLCF01000035">
    <property type="protein sequence ID" value="OIV38009.1"/>
    <property type="molecule type" value="Genomic_DNA"/>
</dbReference>
<sequence length="107" mass="11358">MPDKALIKDVTKLAGKLGITVRGDAFRIDGKSVPIAGASATVDDGDAARRRITMTRLALIGPFALAAKKHVGQLFLTIENGDAAAIVPITGKRQLEARQLALRLNKQ</sequence>
<reference evidence="1 2" key="1">
    <citation type="submission" date="2016-10" db="EMBL/GenBank/DDBJ databases">
        <title>Genome sequence of Streptomyces gilvigriseus MUSC 26.</title>
        <authorList>
            <person name="Lee L.-H."/>
            <person name="Ser H.-L."/>
        </authorList>
    </citation>
    <scope>NUCLEOTIDE SEQUENCE [LARGE SCALE GENOMIC DNA]</scope>
    <source>
        <strain evidence="1 2">MUSC 26</strain>
    </source>
</reference>
<evidence type="ECO:0000313" key="1">
    <source>
        <dbReference type="EMBL" id="OIV38009.1"/>
    </source>
</evidence>
<proteinExistence type="predicted"/>
<name>A0A1J7BX08_9ACTN</name>